<evidence type="ECO:0008006" key="5">
    <source>
        <dbReference type="Google" id="ProtNLM"/>
    </source>
</evidence>
<keyword evidence="2" id="KW-0732">Signal</keyword>
<dbReference type="RefSeq" id="WP_071083338.1">
    <property type="nucleotide sequence ID" value="NZ_MBLM01000078.1"/>
</dbReference>
<dbReference type="Proteomes" id="UP000179627">
    <property type="component" value="Unassembled WGS sequence"/>
</dbReference>
<feature type="chain" id="PRO_5039266103" description="GerMN domain-containing protein" evidence="2">
    <location>
        <begin position="25"/>
        <end position="282"/>
    </location>
</feature>
<evidence type="ECO:0000313" key="4">
    <source>
        <dbReference type="Proteomes" id="UP000179627"/>
    </source>
</evidence>
<feature type="compositionally biased region" description="Low complexity" evidence="1">
    <location>
        <begin position="42"/>
        <end position="52"/>
    </location>
</feature>
<feature type="region of interest" description="Disordered" evidence="1">
    <location>
        <begin position="31"/>
        <end position="52"/>
    </location>
</feature>
<accession>A0A1S1R521</accession>
<dbReference type="EMBL" id="MBLM01000078">
    <property type="protein sequence ID" value="OHV40382.1"/>
    <property type="molecule type" value="Genomic_DNA"/>
</dbReference>
<name>A0A1S1R521_9ACTN</name>
<evidence type="ECO:0000313" key="3">
    <source>
        <dbReference type="EMBL" id="OHV40382.1"/>
    </source>
</evidence>
<dbReference type="PROSITE" id="PS51257">
    <property type="entry name" value="PROKAR_LIPOPROTEIN"/>
    <property type="match status" value="1"/>
</dbReference>
<organism evidence="3 4">
    <name type="scientific">Parafrankia colletiae</name>
    <dbReference type="NCBI Taxonomy" id="573497"/>
    <lineage>
        <taxon>Bacteria</taxon>
        <taxon>Bacillati</taxon>
        <taxon>Actinomycetota</taxon>
        <taxon>Actinomycetes</taxon>
        <taxon>Frankiales</taxon>
        <taxon>Frankiaceae</taxon>
        <taxon>Parafrankia</taxon>
    </lineage>
</organism>
<protein>
    <recommendedName>
        <fullName evidence="5">GerMN domain-containing protein</fullName>
    </recommendedName>
</protein>
<dbReference type="OrthoDB" id="9980446at2"/>
<keyword evidence="4" id="KW-1185">Reference proteome</keyword>
<evidence type="ECO:0000256" key="1">
    <source>
        <dbReference type="SAM" id="MobiDB-lite"/>
    </source>
</evidence>
<evidence type="ECO:0000256" key="2">
    <source>
        <dbReference type="SAM" id="SignalP"/>
    </source>
</evidence>
<feature type="signal peptide" evidence="2">
    <location>
        <begin position="1"/>
        <end position="24"/>
    </location>
</feature>
<proteinExistence type="predicted"/>
<reference evidence="4" key="1">
    <citation type="submission" date="2016-07" db="EMBL/GenBank/DDBJ databases">
        <title>Sequence Frankia sp. strain CcI1.17.</title>
        <authorList>
            <person name="Ghodhbane-Gtari F."/>
            <person name="Swanson E."/>
            <person name="Gueddou A."/>
            <person name="Morris K."/>
            <person name="Hezbri K."/>
            <person name="Ktari A."/>
            <person name="Nouioui I."/>
            <person name="Abebe-Akele F."/>
            <person name="Simpson S."/>
            <person name="Thomas K."/>
            <person name="Gtari M."/>
            <person name="Tisa L.S."/>
            <person name="Hurst S."/>
        </authorList>
    </citation>
    <scope>NUCLEOTIDE SEQUENCE [LARGE SCALE GENOMIC DNA]</scope>
    <source>
        <strain evidence="4">Cc1.17</strain>
    </source>
</reference>
<comment type="caution">
    <text evidence="3">The sequence shown here is derived from an EMBL/GenBank/DDBJ whole genome shotgun (WGS) entry which is preliminary data.</text>
</comment>
<sequence length="282" mass="29193">MRGRVLSAGFAVVVACAITITACGDETAQETASAGEGRTEEPAASPTDSATSSWNDYLALTRGKICTYQGGDGAGGQLTSTQEAISITPNSAGTEYLVEAVTAAGVGDPADSPNAITQRSPYLVHPDGSLSVAQKPAAIPPFVYETDQQVRWPDPSALAAGSTTKTTTTITMTATQPEAQAEIDRMVTSGEGLQMRTSYLVEPAEAITSITTPSGTYTDLVGVTVSITDASFVNAVPAAARELAAVLDNLRNLATTQYFARDTGLVEIQVDNFSQQLQGCTG</sequence>
<dbReference type="AlphaFoldDB" id="A0A1S1R521"/>
<gene>
    <name evidence="3" type="ORF">CC117_33600</name>
</gene>